<comment type="subcellular location">
    <subcellularLocation>
        <location evidence="1">Membrane</location>
        <topology evidence="1">Multi-pass membrane protein</topology>
    </subcellularLocation>
</comment>
<evidence type="ECO:0000256" key="2">
    <source>
        <dbReference type="ARBA" id="ARBA00022692"/>
    </source>
</evidence>
<evidence type="ECO:0000256" key="5">
    <source>
        <dbReference type="SAM" id="Phobius"/>
    </source>
</evidence>
<organism evidence="6 7">
    <name type="scientific">Fusarium albosuccineum</name>
    <dbReference type="NCBI Taxonomy" id="1237068"/>
    <lineage>
        <taxon>Eukaryota</taxon>
        <taxon>Fungi</taxon>
        <taxon>Dikarya</taxon>
        <taxon>Ascomycota</taxon>
        <taxon>Pezizomycotina</taxon>
        <taxon>Sordariomycetes</taxon>
        <taxon>Hypocreomycetidae</taxon>
        <taxon>Hypocreales</taxon>
        <taxon>Nectriaceae</taxon>
        <taxon>Fusarium</taxon>
        <taxon>Fusarium decemcellulare species complex</taxon>
    </lineage>
</organism>
<evidence type="ECO:0000313" key="7">
    <source>
        <dbReference type="Proteomes" id="UP000554235"/>
    </source>
</evidence>
<protein>
    <submittedName>
        <fullName evidence="6">RTA1 like</fullName>
    </submittedName>
</protein>
<dbReference type="PANTHER" id="PTHR31465:SF35">
    <property type="entry name" value="RTA1 DOMAIN PROTEIN-RELATED"/>
    <property type="match status" value="1"/>
</dbReference>
<keyword evidence="4 5" id="KW-0472">Membrane</keyword>
<evidence type="ECO:0000256" key="1">
    <source>
        <dbReference type="ARBA" id="ARBA00004141"/>
    </source>
</evidence>
<sequence>MRKFDQIRGTRIRRWVCRNSLRGALRNHNWLRGLEDNYYAKLALRPFRGWWAVARAAAEGLTDIAIPFFIQHTFILLAPALFSAAMCMTLGKMVRHLKGQRHSIIPVSWLTAIFVSGDAVSFCIQGSGAGVVAARHSTMATGQKIIAGGISLQMVMFGLHSHCDCLSHRAAELAVWAIATTRLNMEAVHEGA</sequence>
<gene>
    <name evidence="6" type="ORF">FALBO_15280</name>
</gene>
<dbReference type="EMBL" id="JAADYS010002628">
    <property type="protein sequence ID" value="KAF4457020.1"/>
    <property type="molecule type" value="Genomic_DNA"/>
</dbReference>
<dbReference type="PANTHER" id="PTHR31465">
    <property type="entry name" value="PROTEIN RTA1-RELATED"/>
    <property type="match status" value="1"/>
</dbReference>
<comment type="caution">
    <text evidence="6">The sequence shown here is derived from an EMBL/GenBank/DDBJ whole genome shotgun (WGS) entry which is preliminary data.</text>
</comment>
<feature type="non-terminal residue" evidence="6">
    <location>
        <position position="1"/>
    </location>
</feature>
<keyword evidence="2 5" id="KW-0812">Transmembrane</keyword>
<keyword evidence="7" id="KW-1185">Reference proteome</keyword>
<proteinExistence type="predicted"/>
<dbReference type="AlphaFoldDB" id="A0A8H4P2S3"/>
<feature type="transmembrane region" description="Helical" evidence="5">
    <location>
        <begin position="69"/>
        <end position="91"/>
    </location>
</feature>
<evidence type="ECO:0000256" key="4">
    <source>
        <dbReference type="ARBA" id="ARBA00023136"/>
    </source>
</evidence>
<evidence type="ECO:0000313" key="6">
    <source>
        <dbReference type="EMBL" id="KAF4457020.1"/>
    </source>
</evidence>
<dbReference type="Proteomes" id="UP000554235">
    <property type="component" value="Unassembled WGS sequence"/>
</dbReference>
<evidence type="ECO:0000256" key="3">
    <source>
        <dbReference type="ARBA" id="ARBA00022989"/>
    </source>
</evidence>
<dbReference type="OrthoDB" id="3358017at2759"/>
<accession>A0A8H4P2S3</accession>
<dbReference type="Pfam" id="PF04479">
    <property type="entry name" value="RTA1"/>
    <property type="match status" value="1"/>
</dbReference>
<name>A0A8H4P2S3_9HYPO</name>
<dbReference type="GO" id="GO:0016020">
    <property type="term" value="C:membrane"/>
    <property type="evidence" value="ECO:0007669"/>
    <property type="project" value="UniProtKB-SubCell"/>
</dbReference>
<keyword evidence="3 5" id="KW-1133">Transmembrane helix</keyword>
<dbReference type="InterPro" id="IPR007568">
    <property type="entry name" value="RTA1"/>
</dbReference>
<reference evidence="6 7" key="1">
    <citation type="submission" date="2020-01" db="EMBL/GenBank/DDBJ databases">
        <title>Identification and distribution of gene clusters putatively required for synthesis of sphingolipid metabolism inhibitors in phylogenetically diverse species of the filamentous fungus Fusarium.</title>
        <authorList>
            <person name="Kim H.-S."/>
            <person name="Busman M."/>
            <person name="Brown D.W."/>
            <person name="Divon H."/>
            <person name="Uhlig S."/>
            <person name="Proctor R.H."/>
        </authorList>
    </citation>
    <scope>NUCLEOTIDE SEQUENCE [LARGE SCALE GENOMIC DNA]</scope>
    <source>
        <strain evidence="6 7">NRRL 20459</strain>
    </source>
</reference>